<evidence type="ECO:0000256" key="2">
    <source>
        <dbReference type="ARBA" id="ARBA00022448"/>
    </source>
</evidence>
<dbReference type="PROSITE" id="PS00211">
    <property type="entry name" value="ABC_TRANSPORTER_1"/>
    <property type="match status" value="1"/>
</dbReference>
<evidence type="ECO:0000313" key="12">
    <source>
        <dbReference type="EMBL" id="RST88554.1"/>
    </source>
</evidence>
<dbReference type="InterPro" id="IPR011527">
    <property type="entry name" value="ABC1_TM_dom"/>
</dbReference>
<keyword evidence="5" id="KW-0547">Nucleotide-binding</keyword>
<dbReference type="CDD" id="cd18548">
    <property type="entry name" value="ABC_6TM_Tm287_like"/>
    <property type="match status" value="1"/>
</dbReference>
<keyword evidence="6 12" id="KW-0067">ATP-binding</keyword>
<feature type="transmembrane region" description="Helical" evidence="9">
    <location>
        <begin position="157"/>
        <end position="174"/>
    </location>
</feature>
<dbReference type="InterPro" id="IPR017871">
    <property type="entry name" value="ABC_transporter-like_CS"/>
</dbReference>
<feature type="transmembrane region" description="Helical" evidence="9">
    <location>
        <begin position="20"/>
        <end position="38"/>
    </location>
</feature>
<evidence type="ECO:0000256" key="7">
    <source>
        <dbReference type="ARBA" id="ARBA00022989"/>
    </source>
</evidence>
<dbReference type="PROSITE" id="PS50929">
    <property type="entry name" value="ABC_TM1F"/>
    <property type="match status" value="1"/>
</dbReference>
<dbReference type="GO" id="GO:0015421">
    <property type="term" value="F:ABC-type oligopeptide transporter activity"/>
    <property type="evidence" value="ECO:0007669"/>
    <property type="project" value="TreeGrafter"/>
</dbReference>
<dbReference type="Pfam" id="PF00664">
    <property type="entry name" value="ABC_membrane"/>
    <property type="match status" value="1"/>
</dbReference>
<feature type="transmembrane region" description="Helical" evidence="9">
    <location>
        <begin position="58"/>
        <end position="76"/>
    </location>
</feature>
<dbReference type="PANTHER" id="PTHR43394:SF1">
    <property type="entry name" value="ATP-BINDING CASSETTE SUB-FAMILY B MEMBER 10, MITOCHONDRIAL"/>
    <property type="match status" value="1"/>
</dbReference>
<feature type="transmembrane region" description="Helical" evidence="9">
    <location>
        <begin position="237"/>
        <end position="258"/>
    </location>
</feature>
<evidence type="ECO:0000259" key="10">
    <source>
        <dbReference type="PROSITE" id="PS50893"/>
    </source>
</evidence>
<proteinExistence type="predicted"/>
<dbReference type="AlphaFoldDB" id="A0A429Z4E3"/>
<keyword evidence="4 9" id="KW-0812">Transmembrane</keyword>
<evidence type="ECO:0000256" key="3">
    <source>
        <dbReference type="ARBA" id="ARBA00022475"/>
    </source>
</evidence>
<dbReference type="SUPFAM" id="SSF52540">
    <property type="entry name" value="P-loop containing nucleoside triphosphate hydrolases"/>
    <property type="match status" value="1"/>
</dbReference>
<dbReference type="GO" id="GO:0005524">
    <property type="term" value="F:ATP binding"/>
    <property type="evidence" value="ECO:0007669"/>
    <property type="project" value="UniProtKB-KW"/>
</dbReference>
<comment type="caution">
    <text evidence="12">The sequence shown here is derived from an EMBL/GenBank/DDBJ whole genome shotgun (WGS) entry which is preliminary data.</text>
</comment>
<gene>
    <name evidence="12" type="ORF">C7P63_10100</name>
</gene>
<protein>
    <submittedName>
        <fullName evidence="12">ATP-binding protein</fullName>
    </submittedName>
</protein>
<dbReference type="RefSeq" id="WP_125944034.1">
    <property type="nucleotide sequence ID" value="NZ_PXZH01000008.1"/>
</dbReference>
<dbReference type="PANTHER" id="PTHR43394">
    <property type="entry name" value="ATP-DEPENDENT PERMEASE MDL1, MITOCHONDRIAL"/>
    <property type="match status" value="1"/>
</dbReference>
<feature type="domain" description="ABC transmembrane type-1" evidence="11">
    <location>
        <begin position="16"/>
        <end position="298"/>
    </location>
</feature>
<evidence type="ECO:0000256" key="6">
    <source>
        <dbReference type="ARBA" id="ARBA00022840"/>
    </source>
</evidence>
<evidence type="ECO:0000256" key="9">
    <source>
        <dbReference type="SAM" id="Phobius"/>
    </source>
</evidence>
<dbReference type="InterPro" id="IPR003593">
    <property type="entry name" value="AAA+_ATPase"/>
</dbReference>
<keyword evidence="13" id="KW-1185">Reference proteome</keyword>
<keyword evidence="8 9" id="KW-0472">Membrane</keyword>
<dbReference type="PROSITE" id="PS50893">
    <property type="entry name" value="ABC_TRANSPORTER_2"/>
    <property type="match status" value="1"/>
</dbReference>
<feature type="transmembrane region" description="Helical" evidence="9">
    <location>
        <begin position="278"/>
        <end position="297"/>
    </location>
</feature>
<dbReference type="Proteomes" id="UP000277864">
    <property type="component" value="Unassembled WGS sequence"/>
</dbReference>
<dbReference type="Pfam" id="PF00005">
    <property type="entry name" value="ABC_tran"/>
    <property type="match status" value="1"/>
</dbReference>
<keyword evidence="3" id="KW-1003">Cell membrane</keyword>
<feature type="transmembrane region" description="Helical" evidence="9">
    <location>
        <begin position="125"/>
        <end position="151"/>
    </location>
</feature>
<dbReference type="Gene3D" id="3.40.50.300">
    <property type="entry name" value="P-loop containing nucleotide triphosphate hydrolases"/>
    <property type="match status" value="1"/>
</dbReference>
<dbReference type="GO" id="GO:0005886">
    <property type="term" value="C:plasma membrane"/>
    <property type="evidence" value="ECO:0007669"/>
    <property type="project" value="UniProtKB-SubCell"/>
</dbReference>
<evidence type="ECO:0000256" key="5">
    <source>
        <dbReference type="ARBA" id="ARBA00022741"/>
    </source>
</evidence>
<dbReference type="InterPro" id="IPR036640">
    <property type="entry name" value="ABC1_TM_sf"/>
</dbReference>
<dbReference type="InterPro" id="IPR039421">
    <property type="entry name" value="Type_1_exporter"/>
</dbReference>
<dbReference type="OrthoDB" id="9770415at2"/>
<keyword evidence="2" id="KW-0813">Transport</keyword>
<feature type="domain" description="ABC transporter" evidence="10">
    <location>
        <begin position="334"/>
        <end position="569"/>
    </location>
</feature>
<evidence type="ECO:0000256" key="4">
    <source>
        <dbReference type="ARBA" id="ARBA00022692"/>
    </source>
</evidence>
<dbReference type="EMBL" id="PXZH01000008">
    <property type="protein sequence ID" value="RST88554.1"/>
    <property type="molecule type" value="Genomic_DNA"/>
</dbReference>
<dbReference type="GO" id="GO:0016887">
    <property type="term" value="F:ATP hydrolysis activity"/>
    <property type="evidence" value="ECO:0007669"/>
    <property type="project" value="InterPro"/>
</dbReference>
<dbReference type="Gene3D" id="1.20.1560.10">
    <property type="entry name" value="ABC transporter type 1, transmembrane domain"/>
    <property type="match status" value="1"/>
</dbReference>
<evidence type="ECO:0000256" key="1">
    <source>
        <dbReference type="ARBA" id="ARBA00004651"/>
    </source>
</evidence>
<evidence type="ECO:0000256" key="8">
    <source>
        <dbReference type="ARBA" id="ARBA00023136"/>
    </source>
</evidence>
<organism evidence="12 13">
    <name type="scientific">Vagococcus humatus</name>
    <dbReference type="NCBI Taxonomy" id="1889241"/>
    <lineage>
        <taxon>Bacteria</taxon>
        <taxon>Bacillati</taxon>
        <taxon>Bacillota</taxon>
        <taxon>Bacilli</taxon>
        <taxon>Lactobacillales</taxon>
        <taxon>Enterococcaceae</taxon>
        <taxon>Vagococcus</taxon>
    </lineage>
</organism>
<name>A0A429Z4E3_9ENTE</name>
<evidence type="ECO:0000313" key="13">
    <source>
        <dbReference type="Proteomes" id="UP000277864"/>
    </source>
</evidence>
<dbReference type="SUPFAM" id="SSF90123">
    <property type="entry name" value="ABC transporter transmembrane region"/>
    <property type="match status" value="1"/>
</dbReference>
<dbReference type="InterPro" id="IPR003439">
    <property type="entry name" value="ABC_transporter-like_ATP-bd"/>
</dbReference>
<keyword evidence="7 9" id="KW-1133">Transmembrane helix</keyword>
<reference evidence="12 13" key="1">
    <citation type="submission" date="2018-03" db="EMBL/GenBank/DDBJ databases">
        <authorList>
            <person name="Gulvik C.A."/>
        </authorList>
    </citation>
    <scope>NUCLEOTIDE SEQUENCE [LARGE SCALE GENOMIC DNA]</scope>
    <source>
        <strain evidence="12 13">JCM 31581</strain>
    </source>
</reference>
<accession>A0A429Z4E3</accession>
<sequence>MFKLLPYAKNYKKQIILGPIFKFLEAVFELLLPLYMARLIDLGIKKQQLSVVFHTGKIMLLMASLGLICVIICQYYSSIASQGFGTELRQKLLQKINTFSHEEIDQFGTSTLITRMTNDINQVQLALAMLIRLVIRAPFLSIGSIIMAFYIQPKMGLIFLVTLPIFASILFIIMKKTVPLYRSVQQKVDNMNTLISENLSGIRVIRAFSQTNRDINRMNQESNQLAKAYTRVTNLSTLLNPATTLILNASIIVLLYVGGQEVQIEALSQGQVLALINYFIQMVLALIVVANLVVIFTKASASSTRIQEVLAVKPSIVDEHKQTHLTIKKEQPLVLLDKVSFAYPKANGMALTEVSGYLNSGETLGIIGPTGSGKSTLVQLLPRFYDISSGSLLIGGHPVKEWPLSQLRQLIGMVPQKSVLFHGTIRENLQWGKKDASDQECWQALDIAQAKEFVTSLPKQLDTLLVEGGKNFSGGQKQRLAIARSIIQQPALLILDDSLSALDYQTDLALRKSLQSSLNQTGLIIISQKISSVKDAANILVLNDGHMEGFGPHSYLLDHSNVYQDIYDSQQTDTQEVDK</sequence>
<comment type="subcellular location">
    <subcellularLocation>
        <location evidence="1">Cell membrane</location>
        <topology evidence="1">Multi-pass membrane protein</topology>
    </subcellularLocation>
</comment>
<evidence type="ECO:0000259" key="11">
    <source>
        <dbReference type="PROSITE" id="PS50929"/>
    </source>
</evidence>
<dbReference type="FunFam" id="3.40.50.300:FF:000221">
    <property type="entry name" value="Multidrug ABC transporter ATP-binding protein"/>
    <property type="match status" value="1"/>
</dbReference>
<dbReference type="SMART" id="SM00382">
    <property type="entry name" value="AAA"/>
    <property type="match status" value="1"/>
</dbReference>
<dbReference type="InterPro" id="IPR027417">
    <property type="entry name" value="P-loop_NTPase"/>
</dbReference>